<name>A0A1M5Y5V2_9CLOT</name>
<dbReference type="RefSeq" id="WP_073018888.1">
    <property type="nucleotide sequence ID" value="NZ_FQXU01000005.1"/>
</dbReference>
<evidence type="ECO:0000313" key="2">
    <source>
        <dbReference type="Proteomes" id="UP000184241"/>
    </source>
</evidence>
<organism evidence="1 2">
    <name type="scientific">Clostridium intestinale DSM 6191</name>
    <dbReference type="NCBI Taxonomy" id="1121320"/>
    <lineage>
        <taxon>Bacteria</taxon>
        <taxon>Bacillati</taxon>
        <taxon>Bacillota</taxon>
        <taxon>Clostridia</taxon>
        <taxon>Eubacteriales</taxon>
        <taxon>Clostridiaceae</taxon>
        <taxon>Clostridium</taxon>
    </lineage>
</organism>
<dbReference type="Pfam" id="PF12663">
    <property type="entry name" value="DUF3788"/>
    <property type="match status" value="1"/>
</dbReference>
<reference evidence="1 2" key="1">
    <citation type="submission" date="2016-11" db="EMBL/GenBank/DDBJ databases">
        <authorList>
            <person name="Jaros S."/>
            <person name="Januszkiewicz K."/>
            <person name="Wedrychowicz H."/>
        </authorList>
    </citation>
    <scope>NUCLEOTIDE SEQUENCE [LARGE SCALE GENOMIC DNA]</scope>
    <source>
        <strain evidence="1 2">DSM 6191</strain>
    </source>
</reference>
<dbReference type="InterPro" id="IPR024265">
    <property type="entry name" value="DUF3788"/>
</dbReference>
<evidence type="ECO:0000313" key="1">
    <source>
        <dbReference type="EMBL" id="SHI07461.1"/>
    </source>
</evidence>
<evidence type="ECO:0008006" key="3">
    <source>
        <dbReference type="Google" id="ProtNLM"/>
    </source>
</evidence>
<proteinExistence type="predicted"/>
<gene>
    <name evidence="1" type="ORF">SAMN02745941_01881</name>
</gene>
<dbReference type="Proteomes" id="UP000184241">
    <property type="component" value="Unassembled WGS sequence"/>
</dbReference>
<sequence>MLENIPTEEELKHLMGDNIFRNWSLINKFIEKNYEMDILWNKGGKTGVYELKYRKSSKTLCALYPKEQGLCMLIIFGKAERDKFENSREEFSEYINSFYDNTKQYHDGKWLYIDRVDDEIAKDIERLLLIKKRPNKKLKSS</sequence>
<dbReference type="AlphaFoldDB" id="A0A1M5Y5V2"/>
<accession>A0A1M5Y5V2</accession>
<dbReference type="EMBL" id="FQXU01000005">
    <property type="protein sequence ID" value="SHI07461.1"/>
    <property type="molecule type" value="Genomic_DNA"/>
</dbReference>
<protein>
    <recommendedName>
        <fullName evidence="3">DUF3788 domain-containing protein</fullName>
    </recommendedName>
</protein>